<dbReference type="PANTHER" id="PTHR10173:SF52">
    <property type="entry name" value="METHIONINE-R-SULFOXIDE REDUCTASE B1"/>
    <property type="match status" value="1"/>
</dbReference>
<name>A0A0R3TN20_RODNA</name>
<evidence type="ECO:0000313" key="8">
    <source>
        <dbReference type="EMBL" id="VDO04854.1"/>
    </source>
</evidence>
<dbReference type="GO" id="GO:0005737">
    <property type="term" value="C:cytoplasm"/>
    <property type="evidence" value="ECO:0007669"/>
    <property type="project" value="TreeGrafter"/>
</dbReference>
<reference evidence="10" key="1">
    <citation type="submission" date="2017-02" db="UniProtKB">
        <authorList>
            <consortium name="WormBaseParasite"/>
        </authorList>
    </citation>
    <scope>IDENTIFICATION</scope>
</reference>
<dbReference type="WBParaSite" id="HNAJ_0000875701-mRNA-1">
    <property type="protein sequence ID" value="HNAJ_0000875701-mRNA-1"/>
    <property type="gene ID" value="HNAJ_0000875701"/>
</dbReference>
<proteinExistence type="inferred from homology"/>
<evidence type="ECO:0000256" key="3">
    <source>
        <dbReference type="ARBA" id="ARBA00022833"/>
    </source>
</evidence>
<dbReference type="GO" id="GO:0030091">
    <property type="term" value="P:protein repair"/>
    <property type="evidence" value="ECO:0007669"/>
    <property type="project" value="InterPro"/>
</dbReference>
<dbReference type="Pfam" id="PF01641">
    <property type="entry name" value="SelR"/>
    <property type="match status" value="1"/>
</dbReference>
<keyword evidence="9" id="KW-1185">Reference proteome</keyword>
<sequence>MQLKLARTLPIYRSSAYFIINKMSTNISDEEWRKRLPPEVYRVAREKGTELPHSGKYNMHFEDGQYECACCGSLLFKSEDKFKCGCGWPAFSRAAGASELGDDSRANIEKIADNSLGMERTEVICKNCKAHLGHVFNDGPAPTHTRYCINSVSLNFVPK</sequence>
<dbReference type="GO" id="GO:0046872">
    <property type="term" value="F:metal ion binding"/>
    <property type="evidence" value="ECO:0007669"/>
    <property type="project" value="UniProtKB-KW"/>
</dbReference>
<feature type="domain" description="MsrB" evidence="7">
    <location>
        <begin position="29"/>
        <end position="159"/>
    </location>
</feature>
<evidence type="ECO:0000313" key="9">
    <source>
        <dbReference type="Proteomes" id="UP000278807"/>
    </source>
</evidence>
<reference evidence="8 9" key="2">
    <citation type="submission" date="2018-11" db="EMBL/GenBank/DDBJ databases">
        <authorList>
            <consortium name="Pathogen Informatics"/>
        </authorList>
    </citation>
    <scope>NUCLEOTIDE SEQUENCE [LARGE SCALE GENOMIC DNA]</scope>
</reference>
<gene>
    <name evidence="8" type="ORF">HNAJ_LOCUS8753</name>
</gene>
<comment type="catalytic activity">
    <reaction evidence="5 6">
        <text>L-methionyl-[protein] + [thioredoxin]-disulfide + H2O = L-methionyl-(R)-S-oxide-[protein] + [thioredoxin]-dithiol</text>
        <dbReference type="Rhea" id="RHEA:24164"/>
        <dbReference type="Rhea" id="RHEA-COMP:10698"/>
        <dbReference type="Rhea" id="RHEA-COMP:10700"/>
        <dbReference type="Rhea" id="RHEA-COMP:12313"/>
        <dbReference type="Rhea" id="RHEA-COMP:12314"/>
        <dbReference type="ChEBI" id="CHEBI:15377"/>
        <dbReference type="ChEBI" id="CHEBI:16044"/>
        <dbReference type="ChEBI" id="CHEBI:29950"/>
        <dbReference type="ChEBI" id="CHEBI:45764"/>
        <dbReference type="ChEBI" id="CHEBI:50058"/>
        <dbReference type="EC" id="1.8.4.12"/>
    </reaction>
</comment>
<evidence type="ECO:0000256" key="5">
    <source>
        <dbReference type="ARBA" id="ARBA00048488"/>
    </source>
</evidence>
<evidence type="ECO:0000256" key="6">
    <source>
        <dbReference type="RuleBase" id="RU365044"/>
    </source>
</evidence>
<keyword evidence="3 6" id="KW-0862">Zinc</keyword>
<organism evidence="10">
    <name type="scientific">Rodentolepis nana</name>
    <name type="common">Dwarf tapeworm</name>
    <name type="synonym">Hymenolepis nana</name>
    <dbReference type="NCBI Taxonomy" id="102285"/>
    <lineage>
        <taxon>Eukaryota</taxon>
        <taxon>Metazoa</taxon>
        <taxon>Spiralia</taxon>
        <taxon>Lophotrochozoa</taxon>
        <taxon>Platyhelminthes</taxon>
        <taxon>Cestoda</taxon>
        <taxon>Eucestoda</taxon>
        <taxon>Cyclophyllidea</taxon>
        <taxon>Hymenolepididae</taxon>
        <taxon>Rodentolepis</taxon>
    </lineage>
</organism>
<dbReference type="NCBIfam" id="TIGR00357">
    <property type="entry name" value="peptide-methionine (R)-S-oxide reductase MsrB"/>
    <property type="match status" value="1"/>
</dbReference>
<comment type="cofactor">
    <cofactor evidence="6">
        <name>Zn(2+)</name>
        <dbReference type="ChEBI" id="CHEBI:29105"/>
    </cofactor>
    <text evidence="6">Binds 1 zinc ion per subunit.</text>
</comment>
<dbReference type="InterPro" id="IPR002579">
    <property type="entry name" value="Met_Sox_Rdtase_MsrB_dom"/>
</dbReference>
<dbReference type="OrthoDB" id="44061at2759"/>
<comment type="similarity">
    <text evidence="1 6">Belongs to the MsrB Met sulfoxide reductase family.</text>
</comment>
<evidence type="ECO:0000259" key="7">
    <source>
        <dbReference type="PROSITE" id="PS51790"/>
    </source>
</evidence>
<keyword evidence="2 6" id="KW-0479">Metal-binding</keyword>
<dbReference type="AlphaFoldDB" id="A0A0R3TN20"/>
<dbReference type="SUPFAM" id="SSF51316">
    <property type="entry name" value="Mss4-like"/>
    <property type="match status" value="1"/>
</dbReference>
<evidence type="ECO:0000313" key="10">
    <source>
        <dbReference type="WBParaSite" id="HNAJ_0000875701-mRNA-1"/>
    </source>
</evidence>
<keyword evidence="4 6" id="KW-0560">Oxidoreductase</keyword>
<accession>A0A0R3TN20</accession>
<comment type="function">
    <text evidence="6">Methionine-sulfoxide reductase that specifically reduces methionine (R)-sulfoxide back to methionine. While in many cases methionine oxidation is the result of random oxidation following oxidative stress, methionine oxidation is also a post-translational modification that takes place on specific residues.</text>
</comment>
<dbReference type="GO" id="GO:0033743">
    <property type="term" value="F:peptide-methionine (R)-S-oxide reductase activity"/>
    <property type="evidence" value="ECO:0007669"/>
    <property type="project" value="UniProtKB-EC"/>
</dbReference>
<dbReference type="EMBL" id="UZAE01012382">
    <property type="protein sequence ID" value="VDO04854.1"/>
    <property type="molecule type" value="Genomic_DNA"/>
</dbReference>
<dbReference type="STRING" id="102285.A0A0R3TN20"/>
<dbReference type="Proteomes" id="UP000278807">
    <property type="component" value="Unassembled WGS sequence"/>
</dbReference>
<evidence type="ECO:0000256" key="1">
    <source>
        <dbReference type="ARBA" id="ARBA00007174"/>
    </source>
</evidence>
<evidence type="ECO:0000256" key="2">
    <source>
        <dbReference type="ARBA" id="ARBA00022723"/>
    </source>
</evidence>
<dbReference type="InterPro" id="IPR011057">
    <property type="entry name" value="Mss4-like_sf"/>
</dbReference>
<dbReference type="PROSITE" id="PS51790">
    <property type="entry name" value="MSRB"/>
    <property type="match status" value="1"/>
</dbReference>
<dbReference type="FunFam" id="2.170.150.20:FF:000001">
    <property type="entry name" value="Peptide methionine sulfoxide reductase MsrB"/>
    <property type="match status" value="1"/>
</dbReference>
<protein>
    <recommendedName>
        <fullName evidence="6">Peptide-methionine (R)-S-oxide reductase</fullName>
        <ecNumber evidence="6">1.8.4.12</ecNumber>
    </recommendedName>
</protein>
<dbReference type="InterPro" id="IPR028427">
    <property type="entry name" value="Met_Sox_Rdtase_MsrB"/>
</dbReference>
<dbReference type="GO" id="GO:0006979">
    <property type="term" value="P:response to oxidative stress"/>
    <property type="evidence" value="ECO:0007669"/>
    <property type="project" value="InterPro"/>
</dbReference>
<dbReference type="PANTHER" id="PTHR10173">
    <property type="entry name" value="METHIONINE SULFOXIDE REDUCTASE"/>
    <property type="match status" value="1"/>
</dbReference>
<evidence type="ECO:0000256" key="4">
    <source>
        <dbReference type="ARBA" id="ARBA00023002"/>
    </source>
</evidence>
<dbReference type="EC" id="1.8.4.12" evidence="6"/>
<dbReference type="Gene3D" id="2.170.150.20">
    <property type="entry name" value="Peptide methionine sulfoxide reductase"/>
    <property type="match status" value="1"/>
</dbReference>